<feature type="non-terminal residue" evidence="1">
    <location>
        <position position="1"/>
    </location>
</feature>
<evidence type="ECO:0000313" key="2">
    <source>
        <dbReference type="Proteomes" id="UP001178507"/>
    </source>
</evidence>
<protein>
    <submittedName>
        <fullName evidence="1">Uncharacterized protein</fullName>
    </submittedName>
</protein>
<proteinExistence type="predicted"/>
<sequence length="174" mass="19161">AEDTEAVRWAQTVVDKVGGAKLPNLKGAHRQSAPALCLARHFTLRNGHAKDDKGQPATILTDIAAHSDAAILMDMEAAMPYLASEVKCNLPMALLVMGHDCRCQRDDCKRISVPAFDAQQQPVILAVTAHQMSDHRISFAPASIKQVTVEQTIVSAFAIYKDELDEIQWNRMKQ</sequence>
<dbReference type="AlphaFoldDB" id="A0AA36MZ58"/>
<dbReference type="EMBL" id="CAUJNA010001768">
    <property type="protein sequence ID" value="CAJ1388832.1"/>
    <property type="molecule type" value="Genomic_DNA"/>
</dbReference>
<organism evidence="1 2">
    <name type="scientific">Effrenium voratum</name>
    <dbReference type="NCBI Taxonomy" id="2562239"/>
    <lineage>
        <taxon>Eukaryota</taxon>
        <taxon>Sar</taxon>
        <taxon>Alveolata</taxon>
        <taxon>Dinophyceae</taxon>
        <taxon>Suessiales</taxon>
        <taxon>Symbiodiniaceae</taxon>
        <taxon>Effrenium</taxon>
    </lineage>
</organism>
<keyword evidence="2" id="KW-1185">Reference proteome</keyword>
<feature type="non-terminal residue" evidence="1">
    <location>
        <position position="174"/>
    </location>
</feature>
<name>A0AA36MZ58_9DINO</name>
<accession>A0AA36MZ58</accession>
<evidence type="ECO:0000313" key="1">
    <source>
        <dbReference type="EMBL" id="CAJ1388832.1"/>
    </source>
</evidence>
<comment type="caution">
    <text evidence="1">The sequence shown here is derived from an EMBL/GenBank/DDBJ whole genome shotgun (WGS) entry which is preliminary data.</text>
</comment>
<reference evidence="1" key="1">
    <citation type="submission" date="2023-08" db="EMBL/GenBank/DDBJ databases">
        <authorList>
            <person name="Chen Y."/>
            <person name="Shah S."/>
            <person name="Dougan E. K."/>
            <person name="Thang M."/>
            <person name="Chan C."/>
        </authorList>
    </citation>
    <scope>NUCLEOTIDE SEQUENCE</scope>
</reference>
<dbReference type="Proteomes" id="UP001178507">
    <property type="component" value="Unassembled WGS sequence"/>
</dbReference>
<gene>
    <name evidence="1" type="ORF">EVOR1521_LOCUS14603</name>
</gene>